<dbReference type="PROSITE" id="PS00463">
    <property type="entry name" value="ZN2_CY6_FUNGAL_1"/>
    <property type="match status" value="1"/>
</dbReference>
<protein>
    <recommendedName>
        <fullName evidence="5">Zn(2)-C6 fungal-type domain-containing protein</fullName>
    </recommendedName>
</protein>
<dbReference type="GeneID" id="36595652"/>
<dbReference type="OrthoDB" id="310895at2759"/>
<organism evidence="6 7">
    <name type="scientific">Hyaloscypha bicolor E</name>
    <dbReference type="NCBI Taxonomy" id="1095630"/>
    <lineage>
        <taxon>Eukaryota</taxon>
        <taxon>Fungi</taxon>
        <taxon>Dikarya</taxon>
        <taxon>Ascomycota</taxon>
        <taxon>Pezizomycotina</taxon>
        <taxon>Leotiomycetes</taxon>
        <taxon>Helotiales</taxon>
        <taxon>Hyaloscyphaceae</taxon>
        <taxon>Hyaloscypha</taxon>
        <taxon>Hyaloscypha bicolor</taxon>
    </lineage>
</organism>
<dbReference type="GO" id="GO:0006351">
    <property type="term" value="P:DNA-templated transcription"/>
    <property type="evidence" value="ECO:0007669"/>
    <property type="project" value="InterPro"/>
</dbReference>
<name>A0A2J6SH85_9HELO</name>
<evidence type="ECO:0000313" key="6">
    <source>
        <dbReference type="EMBL" id="PMD50123.1"/>
    </source>
</evidence>
<sequence>MESRRRPAVSCETCRSRKVKCIKPNLEPCQRCQRLGKECVTTGEKYERPYYHTSKEKYELIAKVIRHFVPSASLDTEGLRQIIATFDQHSQTPGPSSAGKTVDEDAPSLRHVLDEDDGAMLDDVMNTLRYESGSSCAVFHQKICSSVLTSRSRLSSVKTMGLRREGIQDGQIVEPVRASELPKRAIFEAAASRFFTEVNSVIFVMSEDLFQYRLDDIYNTRQNCSNSFLAMIYLVLALGERSEVYFKAASSLFDKSIEEGSEESVQVVMLTVLYRQNRNQRNLAWILLGTGIRIAQSLGLHLTDKFQGEHSAYRVQCKRRLWYSLYELEQLLACAKGKPSGISEISLLPGRDMEVCTSPFTPLGYGAATAAFGTIIRRICGHMYLGTENQIPTETTISALINQVEVWWNALPDYLRYANLSPPSYSRAISYLGLRYNYALMLITRRYLLQSLLSGHDCAPEVASRTEVCERASDRSTTILLGMAEKNMISDLIWFDAYFILCNSIILYLQGVRHASSSTHQKQIRDYIPILKSMRRSLLSECALKSMEALLADLENNSTSEDPFTGFGCGPIEALVETAEDNLMSFLDLQDGLDYSDVFFTGP</sequence>
<reference evidence="6 7" key="1">
    <citation type="submission" date="2016-04" db="EMBL/GenBank/DDBJ databases">
        <title>A degradative enzymes factory behind the ericoid mycorrhizal symbiosis.</title>
        <authorList>
            <consortium name="DOE Joint Genome Institute"/>
            <person name="Martino E."/>
            <person name="Morin E."/>
            <person name="Grelet G."/>
            <person name="Kuo A."/>
            <person name="Kohler A."/>
            <person name="Daghino S."/>
            <person name="Barry K."/>
            <person name="Choi C."/>
            <person name="Cichocki N."/>
            <person name="Clum A."/>
            <person name="Copeland A."/>
            <person name="Hainaut M."/>
            <person name="Haridas S."/>
            <person name="Labutti K."/>
            <person name="Lindquist E."/>
            <person name="Lipzen A."/>
            <person name="Khouja H.-R."/>
            <person name="Murat C."/>
            <person name="Ohm R."/>
            <person name="Olson A."/>
            <person name="Spatafora J."/>
            <person name="Veneault-Fourrey C."/>
            <person name="Henrissat B."/>
            <person name="Grigoriev I."/>
            <person name="Martin F."/>
            <person name="Perotto S."/>
        </authorList>
    </citation>
    <scope>NUCLEOTIDE SEQUENCE [LARGE SCALE GENOMIC DNA]</scope>
    <source>
        <strain evidence="6 7">E</strain>
    </source>
</reference>
<dbReference type="CDD" id="cd00067">
    <property type="entry name" value="GAL4"/>
    <property type="match status" value="1"/>
</dbReference>
<dbReference type="InterPro" id="IPR001138">
    <property type="entry name" value="Zn2Cys6_DnaBD"/>
</dbReference>
<dbReference type="GO" id="GO:0008270">
    <property type="term" value="F:zinc ion binding"/>
    <property type="evidence" value="ECO:0007669"/>
    <property type="project" value="InterPro"/>
</dbReference>
<evidence type="ECO:0000256" key="3">
    <source>
        <dbReference type="ARBA" id="ARBA00023163"/>
    </source>
</evidence>
<gene>
    <name evidence="6" type="ORF">K444DRAFT_669938</name>
</gene>
<dbReference type="SUPFAM" id="SSF57701">
    <property type="entry name" value="Zn2/Cys6 DNA-binding domain"/>
    <property type="match status" value="1"/>
</dbReference>
<evidence type="ECO:0000256" key="4">
    <source>
        <dbReference type="ARBA" id="ARBA00023242"/>
    </source>
</evidence>
<keyword evidence="3" id="KW-0804">Transcription</keyword>
<evidence type="ECO:0000313" key="7">
    <source>
        <dbReference type="Proteomes" id="UP000235371"/>
    </source>
</evidence>
<dbReference type="PANTHER" id="PTHR47424:SF6">
    <property type="entry name" value="PROLINE UTILIZATION TRANS-ACTIVATOR"/>
    <property type="match status" value="1"/>
</dbReference>
<dbReference type="CDD" id="cd12148">
    <property type="entry name" value="fungal_TF_MHR"/>
    <property type="match status" value="1"/>
</dbReference>
<dbReference type="InterPro" id="IPR036864">
    <property type="entry name" value="Zn2-C6_fun-type_DNA-bd_sf"/>
</dbReference>
<dbReference type="SMART" id="SM00066">
    <property type="entry name" value="GAL4"/>
    <property type="match status" value="1"/>
</dbReference>
<proteinExistence type="predicted"/>
<dbReference type="RefSeq" id="XP_024727027.1">
    <property type="nucleotide sequence ID" value="XM_024887576.1"/>
</dbReference>
<dbReference type="STRING" id="1095630.A0A2J6SH85"/>
<dbReference type="PROSITE" id="PS50048">
    <property type="entry name" value="ZN2_CY6_FUNGAL_2"/>
    <property type="match status" value="1"/>
</dbReference>
<keyword evidence="1" id="KW-0479">Metal-binding</keyword>
<dbReference type="EMBL" id="KZ613913">
    <property type="protein sequence ID" value="PMD50123.1"/>
    <property type="molecule type" value="Genomic_DNA"/>
</dbReference>
<dbReference type="GO" id="GO:0000981">
    <property type="term" value="F:DNA-binding transcription factor activity, RNA polymerase II-specific"/>
    <property type="evidence" value="ECO:0007669"/>
    <property type="project" value="InterPro"/>
</dbReference>
<accession>A0A2J6SH85</accession>
<dbReference type="Pfam" id="PF04082">
    <property type="entry name" value="Fungal_trans"/>
    <property type="match status" value="1"/>
</dbReference>
<keyword evidence="4" id="KW-0539">Nucleus</keyword>
<dbReference type="GO" id="GO:0003677">
    <property type="term" value="F:DNA binding"/>
    <property type="evidence" value="ECO:0007669"/>
    <property type="project" value="InterPro"/>
</dbReference>
<keyword evidence="2" id="KW-0805">Transcription regulation</keyword>
<dbReference type="SMART" id="SM00906">
    <property type="entry name" value="Fungal_trans"/>
    <property type="match status" value="1"/>
</dbReference>
<dbReference type="Pfam" id="PF00172">
    <property type="entry name" value="Zn_clus"/>
    <property type="match status" value="1"/>
</dbReference>
<evidence type="ECO:0000256" key="2">
    <source>
        <dbReference type="ARBA" id="ARBA00023015"/>
    </source>
</evidence>
<evidence type="ECO:0000256" key="1">
    <source>
        <dbReference type="ARBA" id="ARBA00022723"/>
    </source>
</evidence>
<evidence type="ECO:0000259" key="5">
    <source>
        <dbReference type="PROSITE" id="PS50048"/>
    </source>
</evidence>
<dbReference type="PANTHER" id="PTHR47424">
    <property type="entry name" value="REGULATORY PROTEIN GAL4"/>
    <property type="match status" value="1"/>
</dbReference>
<dbReference type="Gene3D" id="4.10.240.10">
    <property type="entry name" value="Zn(2)-C6 fungal-type DNA-binding domain"/>
    <property type="match status" value="1"/>
</dbReference>
<feature type="domain" description="Zn(2)-C6 fungal-type" evidence="5">
    <location>
        <begin position="10"/>
        <end position="41"/>
    </location>
</feature>
<keyword evidence="7" id="KW-1185">Reference proteome</keyword>
<dbReference type="Proteomes" id="UP000235371">
    <property type="component" value="Unassembled WGS sequence"/>
</dbReference>
<dbReference type="InParanoid" id="A0A2J6SH85"/>
<dbReference type="AlphaFoldDB" id="A0A2J6SH85"/>
<dbReference type="InterPro" id="IPR007219">
    <property type="entry name" value="XnlR_reg_dom"/>
</dbReference>
<dbReference type="InterPro" id="IPR051127">
    <property type="entry name" value="Fungal_SecMet_Regulators"/>
</dbReference>